<feature type="domain" description="Mandelate racemase/muconate lactonizing enzyme C-terminal" evidence="8">
    <location>
        <begin position="145"/>
        <end position="237"/>
    </location>
</feature>
<dbReference type="RefSeq" id="WP_343810581.1">
    <property type="nucleotide sequence ID" value="NZ_BAAADS010000006.1"/>
</dbReference>
<keyword evidence="4 7" id="KW-0460">Magnesium</keyword>
<comment type="pathway">
    <text evidence="7">Quinol/quinone metabolism; menaquinone biosynthesis.</text>
</comment>
<keyword evidence="5 7" id="KW-0456">Lyase</keyword>
<evidence type="ECO:0000256" key="7">
    <source>
        <dbReference type="HAMAP-Rule" id="MF_01933"/>
    </source>
</evidence>
<gene>
    <name evidence="7 9" type="primary">menC</name>
    <name evidence="9" type="ORF">GCM10009001_08380</name>
</gene>
<dbReference type="InterPro" id="IPR010197">
    <property type="entry name" value="OSBS/NAAAR"/>
</dbReference>
<accession>A0ABN1FNL5</accession>
<evidence type="ECO:0000256" key="1">
    <source>
        <dbReference type="ARBA" id="ARBA00001968"/>
    </source>
</evidence>
<dbReference type="Proteomes" id="UP001500866">
    <property type="component" value="Unassembled WGS sequence"/>
</dbReference>
<dbReference type="InterPro" id="IPR029065">
    <property type="entry name" value="Enolase_C-like"/>
</dbReference>
<keyword evidence="10" id="KW-1185">Reference proteome</keyword>
<reference evidence="9 10" key="1">
    <citation type="journal article" date="2019" name="Int. J. Syst. Evol. Microbiol.">
        <title>The Global Catalogue of Microorganisms (GCM) 10K type strain sequencing project: providing services to taxonomists for standard genome sequencing and annotation.</title>
        <authorList>
            <consortium name="The Broad Institute Genomics Platform"/>
            <consortium name="The Broad Institute Genome Sequencing Center for Infectious Disease"/>
            <person name="Wu L."/>
            <person name="Ma J."/>
        </authorList>
    </citation>
    <scope>NUCLEOTIDE SEQUENCE [LARGE SCALE GENOMIC DNA]</scope>
    <source>
        <strain evidence="9 10">JCM 15395</strain>
    </source>
</reference>
<dbReference type="EMBL" id="BAAADS010000006">
    <property type="protein sequence ID" value="GAA0594584.1"/>
    <property type="molecule type" value="Genomic_DNA"/>
</dbReference>
<dbReference type="SUPFAM" id="SSF51604">
    <property type="entry name" value="Enolase C-terminal domain-like"/>
    <property type="match status" value="1"/>
</dbReference>
<evidence type="ECO:0000256" key="2">
    <source>
        <dbReference type="ARBA" id="ARBA00022428"/>
    </source>
</evidence>
<dbReference type="CDD" id="cd03317">
    <property type="entry name" value="NAAAR"/>
    <property type="match status" value="1"/>
</dbReference>
<comment type="function">
    <text evidence="7">Converts 2-succinyl-6-hydroxy-2,4-cyclohexadiene-1-carboxylate (SHCHC) to 2-succinylbenzoate (OSB).</text>
</comment>
<comment type="similarity">
    <text evidence="7">Belongs to the mandelate racemase/muconate lactonizing enzyme family. MenC type 2 subfamily.</text>
</comment>
<evidence type="ECO:0000256" key="6">
    <source>
        <dbReference type="ARBA" id="ARBA00029491"/>
    </source>
</evidence>
<dbReference type="NCBIfam" id="TIGR01928">
    <property type="entry name" value="menC_lowGC_arch"/>
    <property type="match status" value="1"/>
</dbReference>
<dbReference type="InterPro" id="IPR047585">
    <property type="entry name" value="MenC"/>
</dbReference>
<dbReference type="SFLD" id="SFLDS00001">
    <property type="entry name" value="Enolase"/>
    <property type="match status" value="1"/>
</dbReference>
<dbReference type="Gene3D" id="3.30.390.10">
    <property type="entry name" value="Enolase-like, N-terminal domain"/>
    <property type="match status" value="1"/>
</dbReference>
<dbReference type="SFLD" id="SFLDG00180">
    <property type="entry name" value="muconate_cycloisomerase"/>
    <property type="match status" value="1"/>
</dbReference>
<dbReference type="Gene3D" id="3.20.20.120">
    <property type="entry name" value="Enolase-like C-terminal domain"/>
    <property type="match status" value="1"/>
</dbReference>
<dbReference type="HAMAP" id="MF_01933">
    <property type="entry name" value="MenC_2"/>
    <property type="match status" value="1"/>
</dbReference>
<sequence>MTIPITQIKLRRLKMQLKHPFTTSFGTMQDKEFFITEVLDDAESHGFGESVAFSSPWYSEETVQTNYHVMKDFLIPLLHRNVIHHPDDVLDVFRPIKRNNMAKSALEGAIWDLYAKRKNMPLAEALGGKKEEIDVGISIGIQPTVDDLLSTVDRYVQEGFKRIKIKIKPGWDYDVLAAVKKKFPDVPVMADANSAYTLKDINQLQRLDELELMMIEQPLAHDDIVDHSKLQAVMRTPICLDESIHSLEDTKKAVQLESCRIINIKIGRVGGLSEAKRIHDFCRDHGILVWCGGMLEAGVGRAHNIALTTLSQFALPGDTAGSSRYWEQDIIAPEVTVENGRITVPKTAGIGYDINEDALNRFTVEEETFNM</sequence>
<organism evidence="9 10">
    <name type="scientific">Virgibacillus siamensis</name>
    <dbReference type="NCBI Taxonomy" id="480071"/>
    <lineage>
        <taxon>Bacteria</taxon>
        <taxon>Bacillati</taxon>
        <taxon>Bacillota</taxon>
        <taxon>Bacilli</taxon>
        <taxon>Bacillales</taxon>
        <taxon>Bacillaceae</taxon>
        <taxon>Virgibacillus</taxon>
    </lineage>
</organism>
<feature type="binding site" evidence="7">
    <location>
        <position position="216"/>
    </location>
    <ligand>
        <name>Mg(2+)</name>
        <dbReference type="ChEBI" id="CHEBI:18420"/>
    </ligand>
</feature>
<comment type="catalytic activity">
    <reaction evidence="7">
        <text>(1R,6R)-6-hydroxy-2-succinyl-cyclohexa-2,4-diene-1-carboxylate = 2-succinylbenzoate + H2O</text>
        <dbReference type="Rhea" id="RHEA:10196"/>
        <dbReference type="ChEBI" id="CHEBI:15377"/>
        <dbReference type="ChEBI" id="CHEBI:18325"/>
        <dbReference type="ChEBI" id="CHEBI:58689"/>
        <dbReference type="EC" id="4.2.1.113"/>
    </reaction>
</comment>
<dbReference type="PANTHER" id="PTHR48073:SF5">
    <property type="entry name" value="O-SUCCINYLBENZOATE SYNTHASE"/>
    <property type="match status" value="1"/>
</dbReference>
<comment type="pathway">
    <text evidence="7">Quinol/quinone metabolism; 1,4-dihydroxy-2-naphthoate biosynthesis; 1,4-dihydroxy-2-naphthoate from chorismate: step 4/7.</text>
</comment>
<dbReference type="Pfam" id="PF02746">
    <property type="entry name" value="MR_MLE_N"/>
    <property type="match status" value="1"/>
</dbReference>
<comment type="caution">
    <text evidence="9">The sequence shown here is derived from an EMBL/GenBank/DDBJ whole genome shotgun (WGS) entry which is preliminary data.</text>
</comment>
<keyword evidence="3 7" id="KW-0479">Metal-binding</keyword>
<dbReference type="InterPro" id="IPR036849">
    <property type="entry name" value="Enolase-like_C_sf"/>
</dbReference>
<evidence type="ECO:0000313" key="9">
    <source>
        <dbReference type="EMBL" id="GAA0594584.1"/>
    </source>
</evidence>
<feature type="active site" description="Proton donor" evidence="7">
    <location>
        <position position="166"/>
    </location>
</feature>
<dbReference type="InterPro" id="IPR029017">
    <property type="entry name" value="Enolase-like_N"/>
</dbReference>
<feature type="binding site" evidence="7">
    <location>
        <position position="191"/>
    </location>
    <ligand>
        <name>Mg(2+)</name>
        <dbReference type="ChEBI" id="CHEBI:18420"/>
    </ligand>
</feature>
<dbReference type="EC" id="4.2.1.113" evidence="6 7"/>
<dbReference type="Pfam" id="PF13378">
    <property type="entry name" value="MR_MLE_C"/>
    <property type="match status" value="1"/>
</dbReference>
<evidence type="ECO:0000256" key="4">
    <source>
        <dbReference type="ARBA" id="ARBA00022842"/>
    </source>
</evidence>
<comment type="cofactor">
    <cofactor evidence="1 7">
        <name>a divalent metal cation</name>
        <dbReference type="ChEBI" id="CHEBI:60240"/>
    </cofactor>
</comment>
<dbReference type="SUPFAM" id="SSF54826">
    <property type="entry name" value="Enolase N-terminal domain-like"/>
    <property type="match status" value="1"/>
</dbReference>
<evidence type="ECO:0000313" key="10">
    <source>
        <dbReference type="Proteomes" id="UP001500866"/>
    </source>
</evidence>
<evidence type="ECO:0000259" key="8">
    <source>
        <dbReference type="SMART" id="SM00922"/>
    </source>
</evidence>
<dbReference type="InterPro" id="IPR013341">
    <property type="entry name" value="Mandelate_racemase_N_dom"/>
</dbReference>
<feature type="binding site" evidence="7">
    <location>
        <position position="241"/>
    </location>
    <ligand>
        <name>Mg(2+)</name>
        <dbReference type="ChEBI" id="CHEBI:18420"/>
    </ligand>
</feature>
<evidence type="ECO:0000256" key="3">
    <source>
        <dbReference type="ARBA" id="ARBA00022723"/>
    </source>
</evidence>
<proteinExistence type="inferred from homology"/>
<evidence type="ECO:0000256" key="5">
    <source>
        <dbReference type="ARBA" id="ARBA00023239"/>
    </source>
</evidence>
<protein>
    <recommendedName>
        <fullName evidence="6 7">o-succinylbenzoate synthase</fullName>
        <shortName evidence="7">OSB synthase</shortName>
        <shortName evidence="7">OSBS</shortName>
        <ecNumber evidence="6 7">4.2.1.113</ecNumber>
    </recommendedName>
    <alternativeName>
        <fullName evidence="7">4-(2'-carboxyphenyl)-4-oxybutyric acid synthase</fullName>
    </alternativeName>
    <alternativeName>
        <fullName evidence="7">o-succinylbenzoic acid synthase</fullName>
    </alternativeName>
</protein>
<dbReference type="SMART" id="SM00922">
    <property type="entry name" value="MR_MLE"/>
    <property type="match status" value="1"/>
</dbReference>
<dbReference type="SFLD" id="SFLDF00009">
    <property type="entry name" value="o-succinylbenzoate_synthase"/>
    <property type="match status" value="1"/>
</dbReference>
<name>A0ABN1FNL5_9BACI</name>
<dbReference type="InterPro" id="IPR013342">
    <property type="entry name" value="Mandelate_racemase_C"/>
</dbReference>
<dbReference type="PANTHER" id="PTHR48073">
    <property type="entry name" value="O-SUCCINYLBENZOATE SYNTHASE-RELATED"/>
    <property type="match status" value="1"/>
</dbReference>
<keyword evidence="2 7" id="KW-0474">Menaquinone biosynthesis</keyword>
<feature type="active site" description="Proton acceptor" evidence="7">
    <location>
        <position position="265"/>
    </location>
</feature>